<evidence type="ECO:0000256" key="1">
    <source>
        <dbReference type="SAM" id="Phobius"/>
    </source>
</evidence>
<keyword evidence="1" id="KW-0472">Membrane</keyword>
<gene>
    <name evidence="2" type="ORF">IAC53_04910</name>
</gene>
<reference evidence="2" key="1">
    <citation type="submission" date="2020-10" db="EMBL/GenBank/DDBJ databases">
        <authorList>
            <person name="Gilroy R."/>
        </authorList>
    </citation>
    <scope>NUCLEOTIDE SEQUENCE</scope>
    <source>
        <strain evidence="2">ChiGjej1B1-19959</strain>
    </source>
</reference>
<name>A0A9D1LDR2_9FIRM</name>
<feature type="transmembrane region" description="Helical" evidence="1">
    <location>
        <begin position="6"/>
        <end position="24"/>
    </location>
</feature>
<dbReference type="AlphaFoldDB" id="A0A9D1LDR2"/>
<proteinExistence type="predicted"/>
<evidence type="ECO:0000313" key="2">
    <source>
        <dbReference type="EMBL" id="HIU35934.1"/>
    </source>
</evidence>
<organism evidence="2 3">
    <name type="scientific">Candidatus Fimenecus excrementigallinarum</name>
    <dbReference type="NCBI Taxonomy" id="2840816"/>
    <lineage>
        <taxon>Bacteria</taxon>
        <taxon>Bacillati</taxon>
        <taxon>Bacillota</taxon>
        <taxon>Clostridia</taxon>
        <taxon>Candidatus Fimenecus</taxon>
    </lineage>
</organism>
<keyword evidence="1" id="KW-0812">Transmembrane</keyword>
<dbReference type="Proteomes" id="UP000824071">
    <property type="component" value="Unassembled WGS sequence"/>
</dbReference>
<protein>
    <submittedName>
        <fullName evidence="2">Uncharacterized protein</fullName>
    </submittedName>
</protein>
<sequence length="81" mass="9358">MTAALAIRSVLELAFIGLLLYGFLKEDKIIAFERRIYRILFVNYRRYKRKKLYAKMQKARAFRVYEGGSPKKASGGSVHVA</sequence>
<keyword evidence="1" id="KW-1133">Transmembrane helix</keyword>
<comment type="caution">
    <text evidence="2">The sequence shown here is derived from an EMBL/GenBank/DDBJ whole genome shotgun (WGS) entry which is preliminary data.</text>
</comment>
<dbReference type="EMBL" id="DVMW01000030">
    <property type="protein sequence ID" value="HIU35934.1"/>
    <property type="molecule type" value="Genomic_DNA"/>
</dbReference>
<reference evidence="2" key="2">
    <citation type="journal article" date="2021" name="PeerJ">
        <title>Extensive microbial diversity within the chicken gut microbiome revealed by metagenomics and culture.</title>
        <authorList>
            <person name="Gilroy R."/>
            <person name="Ravi A."/>
            <person name="Getino M."/>
            <person name="Pursley I."/>
            <person name="Horton D.L."/>
            <person name="Alikhan N.F."/>
            <person name="Baker D."/>
            <person name="Gharbi K."/>
            <person name="Hall N."/>
            <person name="Watson M."/>
            <person name="Adriaenssens E.M."/>
            <person name="Foster-Nyarko E."/>
            <person name="Jarju S."/>
            <person name="Secka A."/>
            <person name="Antonio M."/>
            <person name="Oren A."/>
            <person name="Chaudhuri R.R."/>
            <person name="La Ragione R."/>
            <person name="Hildebrand F."/>
            <person name="Pallen M.J."/>
        </authorList>
    </citation>
    <scope>NUCLEOTIDE SEQUENCE</scope>
    <source>
        <strain evidence="2">ChiGjej1B1-19959</strain>
    </source>
</reference>
<accession>A0A9D1LDR2</accession>
<evidence type="ECO:0000313" key="3">
    <source>
        <dbReference type="Proteomes" id="UP000824071"/>
    </source>
</evidence>